<dbReference type="RefSeq" id="WP_078712949.1">
    <property type="nucleotide sequence ID" value="NZ_FUYG01000001.1"/>
</dbReference>
<dbReference type="EMBL" id="FUYG01000001">
    <property type="protein sequence ID" value="SKA79529.1"/>
    <property type="molecule type" value="Genomic_DNA"/>
</dbReference>
<keyword evidence="2" id="KW-0378">Hydrolase</keyword>
<dbReference type="Pfam" id="PF01156">
    <property type="entry name" value="IU_nuc_hydro"/>
    <property type="match status" value="1"/>
</dbReference>
<proteinExistence type="predicted"/>
<evidence type="ECO:0000313" key="2">
    <source>
        <dbReference type="EMBL" id="SKA79529.1"/>
    </source>
</evidence>
<dbReference type="AlphaFoldDB" id="A0A1T4WQI7"/>
<evidence type="ECO:0000313" key="3">
    <source>
        <dbReference type="Proteomes" id="UP000189735"/>
    </source>
</evidence>
<name>A0A1T4WQI7_9MICO</name>
<evidence type="ECO:0000259" key="1">
    <source>
        <dbReference type="Pfam" id="PF01156"/>
    </source>
</evidence>
<dbReference type="Proteomes" id="UP000189735">
    <property type="component" value="Unassembled WGS sequence"/>
</dbReference>
<sequence>MPASLARLRDLVPARARVIIDNDFSGDPDGLLQLAHHLLSPSVDIRAVIGSHLRPGDPFDASEVTADNAARAAQDVVTLAGLAGRVPVLAGSNVGLADRATPIRSAATDAIIAEAMRDDTELPLYLACGAGLTEVASAWLLEPRIAERLTLVWIGGPEHKGIAVAPPGSTGPEYNLNIDLVAGQVVFGDSDIPIWQVPRDAYRQTLLSTAELITRIGPAGVLGEHLERAITRVSVMAGAHGISLGETYIAGDSPLVLLTALQSAFEPDPSSSEYVVRFTPGFNDAGEYVEVSDARHMRVYTRLDVRLMFDDLFAKLKLLAAA</sequence>
<feature type="domain" description="Inosine/uridine-preferring nucleoside hydrolase" evidence="1">
    <location>
        <begin position="18"/>
        <end position="215"/>
    </location>
</feature>
<protein>
    <submittedName>
        <fullName evidence="2">Inosine-uridine preferring nucleoside hydrolase</fullName>
    </submittedName>
</protein>
<dbReference type="SUPFAM" id="SSF53590">
    <property type="entry name" value="Nucleoside hydrolase"/>
    <property type="match status" value="1"/>
</dbReference>
<dbReference type="InterPro" id="IPR036452">
    <property type="entry name" value="Ribo_hydro-like"/>
</dbReference>
<gene>
    <name evidence="2" type="ORF">SAMN06295879_0078</name>
</gene>
<dbReference type="InterPro" id="IPR001910">
    <property type="entry name" value="Inosine/uridine_hydrolase_dom"/>
</dbReference>
<dbReference type="GO" id="GO:0016799">
    <property type="term" value="F:hydrolase activity, hydrolyzing N-glycosyl compounds"/>
    <property type="evidence" value="ECO:0007669"/>
    <property type="project" value="InterPro"/>
</dbReference>
<reference evidence="3" key="1">
    <citation type="submission" date="2017-02" db="EMBL/GenBank/DDBJ databases">
        <authorList>
            <person name="Varghese N."/>
            <person name="Submissions S."/>
        </authorList>
    </citation>
    <scope>NUCLEOTIDE SEQUENCE [LARGE SCALE GENOMIC DNA]</scope>
    <source>
        <strain evidence="3">VKM Ac-2052</strain>
    </source>
</reference>
<accession>A0A1T4WQI7</accession>
<organism evidence="2 3">
    <name type="scientific">Agreia bicolorata</name>
    <dbReference type="NCBI Taxonomy" id="110935"/>
    <lineage>
        <taxon>Bacteria</taxon>
        <taxon>Bacillati</taxon>
        <taxon>Actinomycetota</taxon>
        <taxon>Actinomycetes</taxon>
        <taxon>Micrococcales</taxon>
        <taxon>Microbacteriaceae</taxon>
        <taxon>Agreia</taxon>
    </lineage>
</organism>
<dbReference type="Gene3D" id="3.90.245.10">
    <property type="entry name" value="Ribonucleoside hydrolase-like"/>
    <property type="match status" value="1"/>
</dbReference>